<dbReference type="EMBL" id="BNAQ01000001">
    <property type="protein sequence ID" value="GHH12165.1"/>
    <property type="molecule type" value="Genomic_DNA"/>
</dbReference>
<sequence length="64" mass="7316">MPDREVYVASLNDLWRNPIRNRRGEDESGAARVPESLQQRMVSKVQAAAQKSLCSLKKRMSEVE</sequence>
<dbReference type="RefSeq" id="WP_189675447.1">
    <property type="nucleotide sequence ID" value="NZ_BNAQ01000001.1"/>
</dbReference>
<name>A0ABQ3LEW4_9SPHN</name>
<dbReference type="Proteomes" id="UP000652430">
    <property type="component" value="Unassembled WGS sequence"/>
</dbReference>
<evidence type="ECO:0000313" key="1">
    <source>
        <dbReference type="EMBL" id="GHH12165.1"/>
    </source>
</evidence>
<protein>
    <recommendedName>
        <fullName evidence="3">DUF3606 domain-containing protein</fullName>
    </recommendedName>
</protein>
<proteinExistence type="predicted"/>
<gene>
    <name evidence="1" type="ORF">GCM10008023_12010</name>
</gene>
<reference evidence="2" key="1">
    <citation type="journal article" date="2019" name="Int. J. Syst. Evol. Microbiol.">
        <title>The Global Catalogue of Microorganisms (GCM) 10K type strain sequencing project: providing services to taxonomists for standard genome sequencing and annotation.</title>
        <authorList>
            <consortium name="The Broad Institute Genomics Platform"/>
            <consortium name="The Broad Institute Genome Sequencing Center for Infectious Disease"/>
            <person name="Wu L."/>
            <person name="Ma J."/>
        </authorList>
    </citation>
    <scope>NUCLEOTIDE SEQUENCE [LARGE SCALE GENOMIC DNA]</scope>
    <source>
        <strain evidence="2">CGMCC 1.8957</strain>
    </source>
</reference>
<comment type="caution">
    <text evidence="1">The sequence shown here is derived from an EMBL/GenBank/DDBJ whole genome shotgun (WGS) entry which is preliminary data.</text>
</comment>
<evidence type="ECO:0008006" key="3">
    <source>
        <dbReference type="Google" id="ProtNLM"/>
    </source>
</evidence>
<accession>A0ABQ3LEW4</accession>
<evidence type="ECO:0000313" key="2">
    <source>
        <dbReference type="Proteomes" id="UP000652430"/>
    </source>
</evidence>
<organism evidence="1 2">
    <name type="scientific">Sphingomonas glacialis</name>
    <dbReference type="NCBI Taxonomy" id="658225"/>
    <lineage>
        <taxon>Bacteria</taxon>
        <taxon>Pseudomonadati</taxon>
        <taxon>Pseudomonadota</taxon>
        <taxon>Alphaproteobacteria</taxon>
        <taxon>Sphingomonadales</taxon>
        <taxon>Sphingomonadaceae</taxon>
        <taxon>Sphingomonas</taxon>
    </lineage>
</organism>
<keyword evidence="2" id="KW-1185">Reference proteome</keyword>